<feature type="chain" id="PRO_5037356606" evidence="1">
    <location>
        <begin position="21"/>
        <end position="200"/>
    </location>
</feature>
<evidence type="ECO:0000256" key="1">
    <source>
        <dbReference type="SAM" id="SignalP"/>
    </source>
</evidence>
<sequence length="200" mass="22612">MYHKIIIIIFLFAISTTTSAFTINKTEEDIATQKQLKDLEKCSGEKYNDSALNTELCDTIIDFVANSSIDVCTGPVKLFPGTVICKNVFFNYALALNEICVGTIYGATALWCSDRDNICCLKRAHDAFRVLYPSCEQLKKAVIDFSVKFCKMSKTKALETAYAEQCRSDISLYPLSIFSNDITKVEMRSIERKNKIIKYI</sequence>
<feature type="signal peptide" evidence="1">
    <location>
        <begin position="1"/>
        <end position="20"/>
    </location>
</feature>
<dbReference type="Proteomes" id="UP000887560">
    <property type="component" value="Unplaced"/>
</dbReference>
<dbReference type="AlphaFoldDB" id="A0A915NHH0"/>
<organism evidence="2 3">
    <name type="scientific">Meloidogyne floridensis</name>
    <dbReference type="NCBI Taxonomy" id="298350"/>
    <lineage>
        <taxon>Eukaryota</taxon>
        <taxon>Metazoa</taxon>
        <taxon>Ecdysozoa</taxon>
        <taxon>Nematoda</taxon>
        <taxon>Chromadorea</taxon>
        <taxon>Rhabditida</taxon>
        <taxon>Tylenchina</taxon>
        <taxon>Tylenchomorpha</taxon>
        <taxon>Tylenchoidea</taxon>
        <taxon>Meloidogynidae</taxon>
        <taxon>Meloidogyninae</taxon>
        <taxon>Meloidogyne</taxon>
    </lineage>
</organism>
<dbReference type="WBParaSite" id="scf7180000417197.g1017">
    <property type="protein sequence ID" value="scf7180000417197.g1017"/>
    <property type="gene ID" value="scf7180000417197.g1017"/>
</dbReference>
<proteinExistence type="predicted"/>
<keyword evidence="2" id="KW-1185">Reference proteome</keyword>
<accession>A0A915NHH0</accession>
<evidence type="ECO:0000313" key="3">
    <source>
        <dbReference type="WBParaSite" id="scf7180000417197.g1017"/>
    </source>
</evidence>
<evidence type="ECO:0000313" key="2">
    <source>
        <dbReference type="Proteomes" id="UP000887560"/>
    </source>
</evidence>
<keyword evidence="1" id="KW-0732">Signal</keyword>
<name>A0A915NHH0_9BILA</name>
<protein>
    <submittedName>
        <fullName evidence="3">Uncharacterized protein</fullName>
    </submittedName>
</protein>
<reference evidence="3" key="1">
    <citation type="submission" date="2022-11" db="UniProtKB">
        <authorList>
            <consortium name="WormBaseParasite"/>
        </authorList>
    </citation>
    <scope>IDENTIFICATION</scope>
</reference>